<feature type="region of interest" description="Disordered" evidence="10">
    <location>
        <begin position="72"/>
        <end position="95"/>
    </location>
</feature>
<dbReference type="PROSITE" id="PS50195">
    <property type="entry name" value="PX"/>
    <property type="match status" value="1"/>
</dbReference>
<keyword evidence="7" id="KW-0446">Lipid-binding</keyword>
<feature type="region of interest" description="Disordered" evidence="10">
    <location>
        <begin position="40"/>
        <end position="60"/>
    </location>
</feature>
<feature type="domain" description="PX" evidence="11">
    <location>
        <begin position="129"/>
        <end position="343"/>
    </location>
</feature>
<feature type="region of interest" description="Disordered" evidence="10">
    <location>
        <begin position="1"/>
        <end position="27"/>
    </location>
</feature>
<evidence type="ECO:0000256" key="4">
    <source>
        <dbReference type="ARBA" id="ARBA00022753"/>
    </source>
</evidence>
<dbReference type="InterPro" id="IPR036871">
    <property type="entry name" value="PX_dom_sf"/>
</dbReference>
<feature type="compositionally biased region" description="Polar residues" evidence="10">
    <location>
        <begin position="270"/>
        <end position="279"/>
    </location>
</feature>
<dbReference type="EMBL" id="OZ004260">
    <property type="protein sequence ID" value="CAK7921910.1"/>
    <property type="molecule type" value="Genomic_DNA"/>
</dbReference>
<dbReference type="Gene3D" id="3.30.1520.10">
    <property type="entry name" value="Phox-like domain"/>
    <property type="match status" value="1"/>
</dbReference>
<evidence type="ECO:0000259" key="11">
    <source>
        <dbReference type="PROSITE" id="PS50195"/>
    </source>
</evidence>
<dbReference type="InterPro" id="IPR001683">
    <property type="entry name" value="PX_dom"/>
</dbReference>
<feature type="compositionally biased region" description="Polar residues" evidence="10">
    <location>
        <begin position="411"/>
        <end position="425"/>
    </location>
</feature>
<feature type="compositionally biased region" description="Gly residues" evidence="10">
    <location>
        <begin position="223"/>
        <end position="237"/>
    </location>
</feature>
<dbReference type="PANTHER" id="PTHR46979:SF2">
    <property type="entry name" value="SORTING NEXIN-41"/>
    <property type="match status" value="1"/>
</dbReference>
<feature type="region of interest" description="Disordered" evidence="10">
    <location>
        <begin position="399"/>
        <end position="425"/>
    </location>
</feature>
<dbReference type="InterPro" id="IPR027267">
    <property type="entry name" value="AH/BAR_dom_sf"/>
</dbReference>
<dbReference type="SMART" id="SM00312">
    <property type="entry name" value="PX"/>
    <property type="match status" value="1"/>
</dbReference>
<keyword evidence="9" id="KW-0175">Coiled coil</keyword>
<dbReference type="Proteomes" id="UP001497600">
    <property type="component" value="Chromosome H"/>
</dbReference>
<keyword evidence="3" id="KW-0813">Transport</keyword>
<dbReference type="InterPro" id="IPR051079">
    <property type="entry name" value="Sorting_Nexin_Autophagy"/>
</dbReference>
<keyword evidence="13" id="KW-1185">Reference proteome</keyword>
<evidence type="ECO:0000256" key="8">
    <source>
        <dbReference type="ARBA" id="ARBA00023136"/>
    </source>
</evidence>
<feature type="compositionally biased region" description="Acidic residues" evidence="10">
    <location>
        <begin position="1"/>
        <end position="18"/>
    </location>
</feature>
<dbReference type="SUPFAM" id="SSF64268">
    <property type="entry name" value="PX domain"/>
    <property type="match status" value="1"/>
</dbReference>
<dbReference type="Pfam" id="PF00787">
    <property type="entry name" value="PX"/>
    <property type="match status" value="1"/>
</dbReference>
<feature type="coiled-coil region" evidence="9">
    <location>
        <begin position="548"/>
        <end position="578"/>
    </location>
</feature>
<dbReference type="PANTHER" id="PTHR46979">
    <property type="entry name" value="SORTING NEXIN-41"/>
    <property type="match status" value="1"/>
</dbReference>
<feature type="compositionally biased region" description="Polar residues" evidence="10">
    <location>
        <begin position="72"/>
        <end position="87"/>
    </location>
</feature>
<evidence type="ECO:0000313" key="12">
    <source>
        <dbReference type="EMBL" id="CAK7921910.1"/>
    </source>
</evidence>
<name>A0ABP0EQ85_9ASCO</name>
<evidence type="ECO:0000256" key="2">
    <source>
        <dbReference type="ARBA" id="ARBA00010883"/>
    </source>
</evidence>
<organism evidence="12 13">
    <name type="scientific">[Candida] anglica</name>
    <dbReference type="NCBI Taxonomy" id="148631"/>
    <lineage>
        <taxon>Eukaryota</taxon>
        <taxon>Fungi</taxon>
        <taxon>Dikarya</taxon>
        <taxon>Ascomycota</taxon>
        <taxon>Saccharomycotina</taxon>
        <taxon>Pichiomycetes</taxon>
        <taxon>Debaryomycetaceae</taxon>
        <taxon>Kurtzmaniella</taxon>
    </lineage>
</organism>
<sequence>MSEEPDTNSVFDEVEEDNNPFSHTQGLASLINDGKAVDIVDDTNEDGTSTTRVSSLQGPEESVLLYKSTAPSQSLTSNQNVGATQPDQAVDGGEGSNVVVSGDFDFNRIQLNHETRVTRLLKPHTKVRIQITEAGNSNEGVSNSSKKYIVYTIRLINVDDPSEDIQTRRRYSDFESLRDILTKIFPLVIVPPIPPKNYFNLNVLNGLVASNISVASVTSGGGTGTGGGHMNGAGDGPVGESNTDAGGSGGAAGAGAGVNAGVGEPAENKGPSNGGTKDNIINNSIGLPNNNYSYINSNHLNKHKLVEHRKRLLSNFLNNCLEIPKIRNLEFFSKFLDPNANWTDEIVLITSQLPKSVYQSNPENGLQTDGIYTNLPLPVSSHSLPRALLRPLQENKKRFNRRRDQILGTDTPATESNHTTTANNNSVDNTEAVVADGSDQDIINTTLLDSTNNRIMENFIGLANDYTELGSIFNSFSLILSDSPDIRGKPLMDEEIKLNIIFDKVGQVFDRSYITLNSLIGDLETKFSEPLGEAVRYSSTLQSIRKFKDRKLRQSVLLERELEDKKREYNELSRFEAESERVESAYGQGGGTVRNAKYDLKADPTPISKSKYKLFPSMNSLKKITQYVSDIIDQNPEETRKQKLVALKNKIDILEVCQVRMAEDISYIADELNNNFKSFQKRQLKMIYDILLRYNGFLIDWAKKNVEIWEDIREEIQKL</sequence>
<comment type="similarity">
    <text evidence="2">Belongs to the sorting nexin family.</text>
</comment>
<evidence type="ECO:0000256" key="7">
    <source>
        <dbReference type="ARBA" id="ARBA00023121"/>
    </source>
</evidence>
<proteinExistence type="inferred from homology"/>
<evidence type="ECO:0000313" key="13">
    <source>
        <dbReference type="Proteomes" id="UP001497600"/>
    </source>
</evidence>
<feature type="compositionally biased region" description="Gly residues" evidence="10">
    <location>
        <begin position="246"/>
        <end position="260"/>
    </location>
</feature>
<evidence type="ECO:0000256" key="1">
    <source>
        <dbReference type="ARBA" id="ARBA00004481"/>
    </source>
</evidence>
<evidence type="ECO:0000256" key="10">
    <source>
        <dbReference type="SAM" id="MobiDB-lite"/>
    </source>
</evidence>
<accession>A0ABP0EQ85</accession>
<keyword evidence="5" id="KW-0653">Protein transport</keyword>
<feature type="region of interest" description="Disordered" evidence="10">
    <location>
        <begin position="223"/>
        <end position="279"/>
    </location>
</feature>
<keyword evidence="4" id="KW-0967">Endosome</keyword>
<evidence type="ECO:0000256" key="6">
    <source>
        <dbReference type="ARBA" id="ARBA00023006"/>
    </source>
</evidence>
<keyword evidence="8" id="KW-0472">Membrane</keyword>
<evidence type="ECO:0000256" key="5">
    <source>
        <dbReference type="ARBA" id="ARBA00022927"/>
    </source>
</evidence>
<reference evidence="12 13" key="1">
    <citation type="submission" date="2024-01" db="EMBL/GenBank/DDBJ databases">
        <authorList>
            <consortium name="Genoscope - CEA"/>
            <person name="William W."/>
        </authorList>
    </citation>
    <scope>NUCLEOTIDE SEQUENCE [LARGE SCALE GENOMIC DNA]</scope>
    <source>
        <strain evidence="12 13">29B2s-10</strain>
    </source>
</reference>
<gene>
    <name evidence="12" type="primary">SNX41</name>
    <name evidence="12" type="ORF">CAAN4_H20120</name>
</gene>
<protein>
    <submittedName>
        <fullName evidence="12">Sorting nexin-41</fullName>
    </submittedName>
</protein>
<dbReference type="Gene3D" id="1.20.1270.60">
    <property type="entry name" value="Arfaptin homology (AH) domain/BAR domain"/>
    <property type="match status" value="1"/>
</dbReference>
<evidence type="ECO:0000256" key="3">
    <source>
        <dbReference type="ARBA" id="ARBA00022448"/>
    </source>
</evidence>
<feature type="compositionally biased region" description="Polar residues" evidence="10">
    <location>
        <begin position="46"/>
        <end position="57"/>
    </location>
</feature>
<evidence type="ECO:0000256" key="9">
    <source>
        <dbReference type="SAM" id="Coils"/>
    </source>
</evidence>
<keyword evidence="6" id="KW-0072">Autophagy</keyword>
<comment type="subcellular location">
    <subcellularLocation>
        <location evidence="1">Endosome membrane</location>
        <topology evidence="1">Peripheral membrane protein</topology>
    </subcellularLocation>
</comment>